<dbReference type="GO" id="GO:0016747">
    <property type="term" value="F:acyltransferase activity, transferring groups other than amino-acyl groups"/>
    <property type="evidence" value="ECO:0007669"/>
    <property type="project" value="InterPro"/>
</dbReference>
<dbReference type="PROSITE" id="PS51186">
    <property type="entry name" value="GNAT"/>
    <property type="match status" value="1"/>
</dbReference>
<dbReference type="PANTHER" id="PTHR43072:SF23">
    <property type="entry name" value="UPF0039 PROTEIN C11D3.02C"/>
    <property type="match status" value="1"/>
</dbReference>
<proteinExistence type="predicted"/>
<evidence type="ECO:0000259" key="5">
    <source>
        <dbReference type="PROSITE" id="PS51186"/>
    </source>
</evidence>
<reference evidence="6 7" key="1">
    <citation type="submission" date="2018-03" db="EMBL/GenBank/DDBJ databases">
        <title>Genomic Encyclopedia of Type Strains, Phase III (KMG-III): the genomes of soil and plant-associated and newly described type strains.</title>
        <authorList>
            <person name="Whitman W."/>
        </authorList>
    </citation>
    <scope>NUCLEOTIDE SEQUENCE [LARGE SCALE GENOMIC DNA]</scope>
    <source>
        <strain evidence="6 7">CGMCC 1.12700</strain>
    </source>
</reference>
<dbReference type="Proteomes" id="UP000240572">
    <property type="component" value="Unassembled WGS sequence"/>
</dbReference>
<dbReference type="Pfam" id="PF00583">
    <property type="entry name" value="Acetyltransf_1"/>
    <property type="match status" value="1"/>
</dbReference>
<feature type="domain" description="N-acetyltransferase" evidence="5">
    <location>
        <begin position="10"/>
        <end position="172"/>
    </location>
</feature>
<dbReference type="CDD" id="cd04301">
    <property type="entry name" value="NAT_SF"/>
    <property type="match status" value="1"/>
</dbReference>
<name>A0A2P8D846_9BACT</name>
<dbReference type="InterPro" id="IPR000182">
    <property type="entry name" value="GNAT_dom"/>
</dbReference>
<dbReference type="SUPFAM" id="SSF55729">
    <property type="entry name" value="Acyl-CoA N-acyltransferases (Nat)"/>
    <property type="match status" value="1"/>
</dbReference>
<dbReference type="FunFam" id="3.40.630.30:FF:000026">
    <property type="entry name" value="Phosphinothricin acetyltransferase"/>
    <property type="match status" value="1"/>
</dbReference>
<comment type="catalytic activity">
    <reaction evidence="4">
        <text>L-methionine sulfone + acetyl-CoA = N-acetyl-L-methionine sulfone + CoA + H(+)</text>
        <dbReference type="Rhea" id="RHEA:47656"/>
        <dbReference type="ChEBI" id="CHEBI:15378"/>
        <dbReference type="ChEBI" id="CHEBI:57287"/>
        <dbReference type="ChEBI" id="CHEBI:57288"/>
        <dbReference type="ChEBI" id="CHEBI:87824"/>
        <dbReference type="ChEBI" id="CHEBI:87825"/>
    </reaction>
</comment>
<dbReference type="OrthoDB" id="9799096at2"/>
<organism evidence="6 7">
    <name type="scientific">Taibaiella chishuiensis</name>
    <dbReference type="NCBI Taxonomy" id="1434707"/>
    <lineage>
        <taxon>Bacteria</taxon>
        <taxon>Pseudomonadati</taxon>
        <taxon>Bacteroidota</taxon>
        <taxon>Chitinophagia</taxon>
        <taxon>Chitinophagales</taxon>
        <taxon>Chitinophagaceae</taxon>
        <taxon>Taibaiella</taxon>
    </lineage>
</organism>
<comment type="caution">
    <text evidence="6">The sequence shown here is derived from an EMBL/GenBank/DDBJ whole genome shotgun (WGS) entry which is preliminary data.</text>
</comment>
<evidence type="ECO:0000313" key="7">
    <source>
        <dbReference type="Proteomes" id="UP000240572"/>
    </source>
</evidence>
<dbReference type="PANTHER" id="PTHR43072">
    <property type="entry name" value="N-ACETYLTRANSFERASE"/>
    <property type="match status" value="1"/>
</dbReference>
<dbReference type="InterPro" id="IPR016181">
    <property type="entry name" value="Acyl_CoA_acyltransferase"/>
</dbReference>
<evidence type="ECO:0000256" key="4">
    <source>
        <dbReference type="ARBA" id="ARBA00051334"/>
    </source>
</evidence>
<gene>
    <name evidence="6" type="ORF">B0I18_102337</name>
</gene>
<evidence type="ECO:0000313" key="6">
    <source>
        <dbReference type="EMBL" id="PSK93367.1"/>
    </source>
</evidence>
<keyword evidence="7" id="KW-1185">Reference proteome</keyword>
<protein>
    <submittedName>
        <fullName evidence="6">Phosphinothricin acetyltransferase</fullName>
    </submittedName>
</protein>
<dbReference type="AlphaFoldDB" id="A0A2P8D846"/>
<evidence type="ECO:0000256" key="2">
    <source>
        <dbReference type="ARBA" id="ARBA00023315"/>
    </source>
</evidence>
<dbReference type="Gene3D" id="3.40.630.30">
    <property type="match status" value="1"/>
</dbReference>
<evidence type="ECO:0000256" key="3">
    <source>
        <dbReference type="ARBA" id="ARBA00050603"/>
    </source>
</evidence>
<keyword evidence="1 6" id="KW-0808">Transferase</keyword>
<evidence type="ECO:0000256" key="1">
    <source>
        <dbReference type="ARBA" id="ARBA00022679"/>
    </source>
</evidence>
<accession>A0A2P8D846</accession>
<dbReference type="EMBL" id="PYGD01000002">
    <property type="protein sequence ID" value="PSK93367.1"/>
    <property type="molecule type" value="Genomic_DNA"/>
</dbReference>
<sequence>MHATDHNAPLHIRPATEADVPGILEIYNDAILHTTAIYNYVPHSPDMRLAWLRERQEQGFPVLVADSRGAVAGYSSLGPFRAFAAYKYTAESSVYVHPEHRGKGIAKMLMPPLIEAAKAMDLHTIVAGIDASNAASIKLHEQFGFEQVAHFKQVGYKFDQWLDLLFLQLLLPTPAAPVAI</sequence>
<comment type="catalytic activity">
    <reaction evidence="3">
        <text>L-methionine sulfoximine + acetyl-CoA = N-acetyl-L-methionine sulfoximine + CoA + H(+)</text>
        <dbReference type="Rhea" id="RHEA:47660"/>
        <dbReference type="ChEBI" id="CHEBI:15378"/>
        <dbReference type="ChEBI" id="CHEBI:57287"/>
        <dbReference type="ChEBI" id="CHEBI:57288"/>
        <dbReference type="ChEBI" id="CHEBI:87826"/>
        <dbReference type="ChEBI" id="CHEBI:87827"/>
    </reaction>
</comment>
<dbReference type="RefSeq" id="WP_106522376.1">
    <property type="nucleotide sequence ID" value="NZ_PYGD01000002.1"/>
</dbReference>
<keyword evidence="2" id="KW-0012">Acyltransferase</keyword>